<reference evidence="3" key="1">
    <citation type="journal article" date="2019" name="Int. J. Syst. Evol. Microbiol.">
        <title>The Global Catalogue of Microorganisms (GCM) 10K type strain sequencing project: providing services to taxonomists for standard genome sequencing and annotation.</title>
        <authorList>
            <consortium name="The Broad Institute Genomics Platform"/>
            <consortium name="The Broad Institute Genome Sequencing Center for Infectious Disease"/>
            <person name="Wu L."/>
            <person name="Ma J."/>
        </authorList>
    </citation>
    <scope>NUCLEOTIDE SEQUENCE [LARGE SCALE GENOMIC DNA]</scope>
    <source>
        <strain evidence="3">JCM 31890</strain>
    </source>
</reference>
<evidence type="ECO:0000256" key="1">
    <source>
        <dbReference type="SAM" id="SignalP"/>
    </source>
</evidence>
<comment type="caution">
    <text evidence="2">The sequence shown here is derived from an EMBL/GenBank/DDBJ whole genome shotgun (WGS) entry which is preliminary data.</text>
</comment>
<keyword evidence="3" id="KW-1185">Reference proteome</keyword>
<keyword evidence="1" id="KW-0732">Signal</keyword>
<feature type="signal peptide" evidence="1">
    <location>
        <begin position="1"/>
        <end position="37"/>
    </location>
</feature>
<feature type="chain" id="PRO_5046733004" description="ATP-binding protein" evidence="1">
    <location>
        <begin position="38"/>
        <end position="153"/>
    </location>
</feature>
<evidence type="ECO:0008006" key="4">
    <source>
        <dbReference type="Google" id="ProtNLM"/>
    </source>
</evidence>
<dbReference type="PANTHER" id="PTHR39335:SF1">
    <property type="entry name" value="BLL4220 PROTEIN"/>
    <property type="match status" value="1"/>
</dbReference>
<dbReference type="EMBL" id="BAABEX010000002">
    <property type="protein sequence ID" value="GAA4417875.1"/>
    <property type="molecule type" value="Genomic_DNA"/>
</dbReference>
<dbReference type="PIRSF" id="PIRSF029720">
    <property type="entry name" value="UCP029720"/>
    <property type="match status" value="1"/>
</dbReference>
<evidence type="ECO:0000313" key="2">
    <source>
        <dbReference type="EMBL" id="GAA4417875.1"/>
    </source>
</evidence>
<dbReference type="Pfam" id="PF03640">
    <property type="entry name" value="Lipoprotein_15"/>
    <property type="match status" value="2"/>
</dbReference>
<dbReference type="InterPro" id="IPR014558">
    <property type="entry name" value="UCP029720"/>
</dbReference>
<dbReference type="Proteomes" id="UP001501788">
    <property type="component" value="Unassembled WGS sequence"/>
</dbReference>
<name>A0ABP8KW11_9BURK</name>
<gene>
    <name evidence="2" type="ORF">GCM10023090_02120</name>
</gene>
<protein>
    <recommendedName>
        <fullName evidence="4">ATP-binding protein</fullName>
    </recommendedName>
</protein>
<sequence>MFSYMRGVHRAGWHLPETLMKTLALALSSAVLLAACAAPPSVPVQAKDGVLVGPNGMTLYTFDRDTAGNGKSVCNGPCATNWPPLLVKESRASGDYGVATSAVGGEPYSVVTRDDGSRQLAYKGKPLYYWAKDAKPGDRTGDGFNNVWRLARP</sequence>
<organism evidence="2 3">
    <name type="scientific">Acidovorax lacteus</name>
    <dbReference type="NCBI Taxonomy" id="1924988"/>
    <lineage>
        <taxon>Bacteria</taxon>
        <taxon>Pseudomonadati</taxon>
        <taxon>Pseudomonadota</taxon>
        <taxon>Betaproteobacteria</taxon>
        <taxon>Burkholderiales</taxon>
        <taxon>Comamonadaceae</taxon>
        <taxon>Acidovorax</taxon>
    </lineage>
</organism>
<dbReference type="InterPro" id="IPR005297">
    <property type="entry name" value="Lipoprotein_repeat"/>
</dbReference>
<evidence type="ECO:0000313" key="3">
    <source>
        <dbReference type="Proteomes" id="UP001501788"/>
    </source>
</evidence>
<proteinExistence type="predicted"/>
<accession>A0ABP8KW11</accession>
<dbReference type="PANTHER" id="PTHR39335">
    <property type="entry name" value="BLL4220 PROTEIN"/>
    <property type="match status" value="1"/>
</dbReference>